<dbReference type="Proteomes" id="UP000317494">
    <property type="component" value="Unassembled WGS sequence"/>
</dbReference>
<dbReference type="InterPro" id="IPR054722">
    <property type="entry name" value="PolX-like_BBD"/>
</dbReference>
<proteinExistence type="predicted"/>
<evidence type="ECO:0000313" key="3">
    <source>
        <dbReference type="Proteomes" id="UP000317494"/>
    </source>
</evidence>
<feature type="domain" description="Retrovirus-related Pol polyprotein from transposon TNT 1-94-like beta-barrel" evidence="1">
    <location>
        <begin position="35"/>
        <end position="86"/>
    </location>
</feature>
<comment type="caution">
    <text evidence="2">The sequence shown here is derived from an EMBL/GenBank/DDBJ whole genome shotgun (WGS) entry which is preliminary data.</text>
</comment>
<gene>
    <name evidence="2" type="ORF">SeMB42_g06440</name>
</gene>
<accession>A0A507CC92</accession>
<keyword evidence="3" id="KW-1185">Reference proteome</keyword>
<name>A0A507CC92_9FUNG</name>
<dbReference type="VEuPathDB" id="FungiDB:SeMB42_g06440"/>
<reference evidence="2 3" key="1">
    <citation type="journal article" date="2019" name="Sci. Rep.">
        <title>Comparative genomics of chytrid fungi reveal insights into the obligate biotrophic and pathogenic lifestyle of Synchytrium endobioticum.</title>
        <authorList>
            <person name="van de Vossenberg B.T.L.H."/>
            <person name="Warris S."/>
            <person name="Nguyen H.D.T."/>
            <person name="van Gent-Pelzer M.P.E."/>
            <person name="Joly D.L."/>
            <person name="van de Geest H.C."/>
            <person name="Bonants P.J.M."/>
            <person name="Smith D.S."/>
            <person name="Levesque C.A."/>
            <person name="van der Lee T.A.J."/>
        </authorList>
    </citation>
    <scope>NUCLEOTIDE SEQUENCE [LARGE SCALE GENOMIC DNA]</scope>
    <source>
        <strain evidence="2 3">MB42</strain>
    </source>
</reference>
<dbReference type="AlphaFoldDB" id="A0A507CC92"/>
<dbReference type="Pfam" id="PF22936">
    <property type="entry name" value="Pol_BBD"/>
    <property type="match status" value="1"/>
</dbReference>
<evidence type="ECO:0000259" key="1">
    <source>
        <dbReference type="Pfam" id="PF22936"/>
    </source>
</evidence>
<evidence type="ECO:0000313" key="2">
    <source>
        <dbReference type="EMBL" id="TPX39140.1"/>
    </source>
</evidence>
<protein>
    <recommendedName>
        <fullName evidence="1">Retrovirus-related Pol polyprotein from transposon TNT 1-94-like beta-barrel domain-containing protein</fullName>
    </recommendedName>
</protein>
<sequence length="181" mass="20296">MAYQWPDKEAIDGVHHVDLAEDAFVGDNHSGSSTWILDPGCTHHMTDDVTLFQIMKPLQRPVTINGIGTSTLTATSHGTIEGTITTDSHNPSYNYRKKRRLVSYSQIKIVPLFKEECLVASSEINLHNRYGHVTSLECLRTELRLLSVTEKGRLAVSRAEVKYPTLKTSSQEGEKFLVLKK</sequence>
<dbReference type="EMBL" id="QEAN01000364">
    <property type="protein sequence ID" value="TPX39140.1"/>
    <property type="molecule type" value="Genomic_DNA"/>
</dbReference>
<organism evidence="2 3">
    <name type="scientific">Synchytrium endobioticum</name>
    <dbReference type="NCBI Taxonomy" id="286115"/>
    <lineage>
        <taxon>Eukaryota</taxon>
        <taxon>Fungi</taxon>
        <taxon>Fungi incertae sedis</taxon>
        <taxon>Chytridiomycota</taxon>
        <taxon>Chytridiomycota incertae sedis</taxon>
        <taxon>Chytridiomycetes</taxon>
        <taxon>Synchytriales</taxon>
        <taxon>Synchytriaceae</taxon>
        <taxon>Synchytrium</taxon>
    </lineage>
</organism>